<dbReference type="Proteomes" id="UP000201675">
    <property type="component" value="Segment"/>
</dbReference>
<reference evidence="2 3" key="1">
    <citation type="journal article" date="2015" name="Genome Announc.">
        <title>Complete Genome Sequences of Nine Phages Capable of Infecting Paenibacillus larvae, the Causative Agent of American Foulbrood Disease in Honeybees.</title>
        <authorList>
            <person name="Tsourkas P.K."/>
            <person name="Yost D.G."/>
            <person name="Krohn A."/>
            <person name="LeBlanc L."/>
            <person name="Zhang A."/>
            <person name="Stamereilers C."/>
            <person name="Amy P.S."/>
        </authorList>
    </citation>
    <scope>NUCLEOTIDE SEQUENCE [LARGE SCALE GENOMIC DNA]</scope>
</reference>
<dbReference type="RefSeq" id="YP_009196134.1">
    <property type="nucleotide sequence ID" value="NC_028767.1"/>
</dbReference>
<dbReference type="GeneID" id="26623357"/>
<proteinExistence type="predicted"/>
<sequence>MKKFLSIAMIVALVGVLAACGDKSKEANKPTATEAPTKESKSKVTTAQQLAEKFKQEGLEVGEIRKMEAQDYGIIPKTAKEGIRVFTPSLGEDAGGRVMLFDKEDELSKVKEAYDNMGKQSALFFSHTYAKGNFLLQMTGEMEEDQFKKYQDVMDKAID</sequence>
<evidence type="ECO:0000313" key="2">
    <source>
        <dbReference type="EMBL" id="ALA12683.1"/>
    </source>
</evidence>
<dbReference type="KEGG" id="vg:26623357"/>
<feature type="region of interest" description="Disordered" evidence="1">
    <location>
        <begin position="25"/>
        <end position="46"/>
    </location>
</feature>
<organism evidence="2 3">
    <name type="scientific">Paenibacillus phage Vegas</name>
    <dbReference type="NCBI Taxonomy" id="1636261"/>
    <lineage>
        <taxon>Viruses</taxon>
        <taxon>Duplodnaviria</taxon>
        <taxon>Heunggongvirae</taxon>
        <taxon>Uroviricota</taxon>
        <taxon>Caudoviricetes</taxon>
        <taxon>Gochnauervirinae</taxon>
        <taxon>Vegasvirus</taxon>
        <taxon>Vegasvirus vegas</taxon>
    </lineage>
</organism>
<accession>A0A0K2CYW7</accession>
<evidence type="ECO:0000256" key="1">
    <source>
        <dbReference type="SAM" id="MobiDB-lite"/>
    </source>
</evidence>
<keyword evidence="3" id="KW-1185">Reference proteome</keyword>
<name>A0A0K2CYW7_9CAUD</name>
<dbReference type="EMBL" id="KT361654">
    <property type="protein sequence ID" value="ALA12683.1"/>
    <property type="molecule type" value="Genomic_DNA"/>
</dbReference>
<dbReference type="OrthoDB" id="37984at10239"/>
<gene>
    <name evidence="2" type="ORF">VEGAS_35</name>
</gene>
<protein>
    <submittedName>
        <fullName evidence="2">Stress protein</fullName>
    </submittedName>
</protein>
<evidence type="ECO:0000313" key="3">
    <source>
        <dbReference type="Proteomes" id="UP000201675"/>
    </source>
</evidence>
<dbReference type="PROSITE" id="PS51257">
    <property type="entry name" value="PROKAR_LIPOPROTEIN"/>
    <property type="match status" value="1"/>
</dbReference>